<feature type="compositionally biased region" description="Basic and acidic residues" evidence="1">
    <location>
        <begin position="102"/>
        <end position="115"/>
    </location>
</feature>
<dbReference type="Proteomes" id="UP000828390">
    <property type="component" value="Unassembled WGS sequence"/>
</dbReference>
<sequence>MTAKTKRPYLEHQSEILDAEIEEQVCREVVDEENTSVNEDVLTKQATTTHSQCANARTTGNDERTKITSGVPCLDIECTPKLNVDATCISRSLVTKGDLASDTERVSSRDRKEPGVHQMRRSRQADGLERTSDHE</sequence>
<reference evidence="2" key="1">
    <citation type="journal article" date="2019" name="bioRxiv">
        <title>The Genome of the Zebra Mussel, Dreissena polymorpha: A Resource for Invasive Species Research.</title>
        <authorList>
            <person name="McCartney M.A."/>
            <person name="Auch B."/>
            <person name="Kono T."/>
            <person name="Mallez S."/>
            <person name="Zhang Y."/>
            <person name="Obille A."/>
            <person name="Becker A."/>
            <person name="Abrahante J.E."/>
            <person name="Garbe J."/>
            <person name="Badalamenti J.P."/>
            <person name="Herman A."/>
            <person name="Mangelson H."/>
            <person name="Liachko I."/>
            <person name="Sullivan S."/>
            <person name="Sone E.D."/>
            <person name="Koren S."/>
            <person name="Silverstein K.A.T."/>
            <person name="Beckman K.B."/>
            <person name="Gohl D.M."/>
        </authorList>
    </citation>
    <scope>NUCLEOTIDE SEQUENCE</scope>
    <source>
        <strain evidence="2">Duluth1</strain>
        <tissue evidence="2">Whole animal</tissue>
    </source>
</reference>
<name>A0A9D3YXS0_DREPO</name>
<comment type="caution">
    <text evidence="2">The sequence shown here is derived from an EMBL/GenBank/DDBJ whole genome shotgun (WGS) entry which is preliminary data.</text>
</comment>
<feature type="region of interest" description="Disordered" evidence="1">
    <location>
        <begin position="46"/>
        <end position="66"/>
    </location>
</feature>
<feature type="region of interest" description="Disordered" evidence="1">
    <location>
        <begin position="98"/>
        <end position="135"/>
    </location>
</feature>
<feature type="compositionally biased region" description="Polar residues" evidence="1">
    <location>
        <begin position="46"/>
        <end position="59"/>
    </location>
</feature>
<proteinExistence type="predicted"/>
<evidence type="ECO:0000313" key="3">
    <source>
        <dbReference type="Proteomes" id="UP000828390"/>
    </source>
</evidence>
<accession>A0A9D3YXS0</accession>
<organism evidence="2 3">
    <name type="scientific">Dreissena polymorpha</name>
    <name type="common">Zebra mussel</name>
    <name type="synonym">Mytilus polymorpha</name>
    <dbReference type="NCBI Taxonomy" id="45954"/>
    <lineage>
        <taxon>Eukaryota</taxon>
        <taxon>Metazoa</taxon>
        <taxon>Spiralia</taxon>
        <taxon>Lophotrochozoa</taxon>
        <taxon>Mollusca</taxon>
        <taxon>Bivalvia</taxon>
        <taxon>Autobranchia</taxon>
        <taxon>Heteroconchia</taxon>
        <taxon>Euheterodonta</taxon>
        <taxon>Imparidentia</taxon>
        <taxon>Neoheterodontei</taxon>
        <taxon>Myida</taxon>
        <taxon>Dreissenoidea</taxon>
        <taxon>Dreissenidae</taxon>
        <taxon>Dreissena</taxon>
    </lineage>
</organism>
<reference evidence="2" key="2">
    <citation type="submission" date="2020-11" db="EMBL/GenBank/DDBJ databases">
        <authorList>
            <person name="McCartney M.A."/>
            <person name="Auch B."/>
            <person name="Kono T."/>
            <person name="Mallez S."/>
            <person name="Becker A."/>
            <person name="Gohl D.M."/>
            <person name="Silverstein K.A.T."/>
            <person name="Koren S."/>
            <person name="Bechman K.B."/>
            <person name="Herman A."/>
            <person name="Abrahante J.E."/>
            <person name="Garbe J."/>
        </authorList>
    </citation>
    <scope>NUCLEOTIDE SEQUENCE</scope>
    <source>
        <strain evidence="2">Duluth1</strain>
        <tissue evidence="2">Whole animal</tissue>
    </source>
</reference>
<evidence type="ECO:0000256" key="1">
    <source>
        <dbReference type="SAM" id="MobiDB-lite"/>
    </source>
</evidence>
<gene>
    <name evidence="2" type="ORF">DPMN_066409</name>
</gene>
<protein>
    <submittedName>
        <fullName evidence="2">Uncharacterized protein</fullName>
    </submittedName>
</protein>
<dbReference type="EMBL" id="JAIWYP010000014">
    <property type="protein sequence ID" value="KAH3707016.1"/>
    <property type="molecule type" value="Genomic_DNA"/>
</dbReference>
<feature type="compositionally biased region" description="Basic and acidic residues" evidence="1">
    <location>
        <begin position="123"/>
        <end position="135"/>
    </location>
</feature>
<evidence type="ECO:0000313" key="2">
    <source>
        <dbReference type="EMBL" id="KAH3707016.1"/>
    </source>
</evidence>
<dbReference type="AlphaFoldDB" id="A0A9D3YXS0"/>
<keyword evidence="3" id="KW-1185">Reference proteome</keyword>